<gene>
    <name evidence="2" type="ORF">EVAR_65719_1</name>
</gene>
<evidence type="ECO:0000256" key="1">
    <source>
        <dbReference type="SAM" id="MobiDB-lite"/>
    </source>
</evidence>
<organism evidence="2 3">
    <name type="scientific">Eumeta variegata</name>
    <name type="common">Bagworm moth</name>
    <name type="synonym">Eumeta japonica</name>
    <dbReference type="NCBI Taxonomy" id="151549"/>
    <lineage>
        <taxon>Eukaryota</taxon>
        <taxon>Metazoa</taxon>
        <taxon>Ecdysozoa</taxon>
        <taxon>Arthropoda</taxon>
        <taxon>Hexapoda</taxon>
        <taxon>Insecta</taxon>
        <taxon>Pterygota</taxon>
        <taxon>Neoptera</taxon>
        <taxon>Endopterygota</taxon>
        <taxon>Lepidoptera</taxon>
        <taxon>Glossata</taxon>
        <taxon>Ditrysia</taxon>
        <taxon>Tineoidea</taxon>
        <taxon>Psychidae</taxon>
        <taxon>Oiketicinae</taxon>
        <taxon>Eumeta</taxon>
    </lineage>
</organism>
<comment type="caution">
    <text evidence="2">The sequence shown here is derived from an EMBL/GenBank/DDBJ whole genome shotgun (WGS) entry which is preliminary data.</text>
</comment>
<evidence type="ECO:0000313" key="3">
    <source>
        <dbReference type="Proteomes" id="UP000299102"/>
    </source>
</evidence>
<protein>
    <submittedName>
        <fullName evidence="2">Uncharacterized protein</fullName>
    </submittedName>
</protein>
<dbReference type="Proteomes" id="UP000299102">
    <property type="component" value="Unassembled WGS sequence"/>
</dbReference>
<sequence>MGKIVARVRYRKRKKPSGMSPSSGGFTCAIHPPHKKPATYMGCSEDRWDQSPLVQCSRCLGFGHKEILPRKADKCALWRRPPVFVPARKTPSPRCINCTRAGCEDVAHRHSARGVRAKWDRIARTKVAYC</sequence>
<feature type="region of interest" description="Disordered" evidence="1">
    <location>
        <begin position="10"/>
        <end position="29"/>
    </location>
</feature>
<name>A0A4C2AB49_EUMVA</name>
<proteinExistence type="predicted"/>
<dbReference type="EMBL" id="BGZK01002774">
    <property type="protein sequence ID" value="GBP96389.1"/>
    <property type="molecule type" value="Genomic_DNA"/>
</dbReference>
<dbReference type="AlphaFoldDB" id="A0A4C2AB49"/>
<dbReference type="OrthoDB" id="10022108at2759"/>
<keyword evidence="3" id="KW-1185">Reference proteome</keyword>
<evidence type="ECO:0000313" key="2">
    <source>
        <dbReference type="EMBL" id="GBP96389.1"/>
    </source>
</evidence>
<accession>A0A4C2AB49</accession>
<reference evidence="2 3" key="1">
    <citation type="journal article" date="2019" name="Commun. Biol.">
        <title>The bagworm genome reveals a unique fibroin gene that provides high tensile strength.</title>
        <authorList>
            <person name="Kono N."/>
            <person name="Nakamura H."/>
            <person name="Ohtoshi R."/>
            <person name="Tomita M."/>
            <person name="Numata K."/>
            <person name="Arakawa K."/>
        </authorList>
    </citation>
    <scope>NUCLEOTIDE SEQUENCE [LARGE SCALE GENOMIC DNA]</scope>
</reference>